<gene>
    <name evidence="1" type="ORF">TSUD_364370</name>
</gene>
<reference evidence="2" key="1">
    <citation type="journal article" date="2017" name="Front. Plant Sci.">
        <title>Climate Clever Clovers: New Paradigm to Reduce the Environmental Footprint of Ruminants by Breeding Low Methanogenic Forages Utilizing Haplotype Variation.</title>
        <authorList>
            <person name="Kaur P."/>
            <person name="Appels R."/>
            <person name="Bayer P.E."/>
            <person name="Keeble-Gagnere G."/>
            <person name="Wang J."/>
            <person name="Hirakawa H."/>
            <person name="Shirasawa K."/>
            <person name="Vercoe P."/>
            <person name="Stefanova K."/>
            <person name="Durmic Z."/>
            <person name="Nichols P."/>
            <person name="Revell C."/>
            <person name="Isobe S.N."/>
            <person name="Edwards D."/>
            <person name="Erskine W."/>
        </authorList>
    </citation>
    <scope>NUCLEOTIDE SEQUENCE [LARGE SCALE GENOMIC DNA]</scope>
    <source>
        <strain evidence="2">cv. Daliak</strain>
    </source>
</reference>
<dbReference type="Proteomes" id="UP000242715">
    <property type="component" value="Unassembled WGS sequence"/>
</dbReference>
<proteinExistence type="predicted"/>
<dbReference type="AlphaFoldDB" id="A0A2Z6MEW9"/>
<accession>A0A2Z6MEW9</accession>
<organism evidence="1 2">
    <name type="scientific">Trifolium subterraneum</name>
    <name type="common">Subterranean clover</name>
    <dbReference type="NCBI Taxonomy" id="3900"/>
    <lineage>
        <taxon>Eukaryota</taxon>
        <taxon>Viridiplantae</taxon>
        <taxon>Streptophyta</taxon>
        <taxon>Embryophyta</taxon>
        <taxon>Tracheophyta</taxon>
        <taxon>Spermatophyta</taxon>
        <taxon>Magnoliopsida</taxon>
        <taxon>eudicotyledons</taxon>
        <taxon>Gunneridae</taxon>
        <taxon>Pentapetalae</taxon>
        <taxon>rosids</taxon>
        <taxon>fabids</taxon>
        <taxon>Fabales</taxon>
        <taxon>Fabaceae</taxon>
        <taxon>Papilionoideae</taxon>
        <taxon>50 kb inversion clade</taxon>
        <taxon>NPAAA clade</taxon>
        <taxon>Hologalegina</taxon>
        <taxon>IRL clade</taxon>
        <taxon>Trifolieae</taxon>
        <taxon>Trifolium</taxon>
    </lineage>
</organism>
<name>A0A2Z6MEW9_TRISU</name>
<evidence type="ECO:0000313" key="2">
    <source>
        <dbReference type="Proteomes" id="UP000242715"/>
    </source>
</evidence>
<keyword evidence="2" id="KW-1185">Reference proteome</keyword>
<dbReference type="EMBL" id="DF973425">
    <property type="protein sequence ID" value="GAU30391.1"/>
    <property type="molecule type" value="Genomic_DNA"/>
</dbReference>
<sequence length="68" mass="7585">METEHTEKITVRESLVNESPRETVLTYGSDDGGEHMRLQFRCALFCLVAEMAATAAAKISFPSISFLF</sequence>
<protein>
    <submittedName>
        <fullName evidence="1">Uncharacterized protein</fullName>
    </submittedName>
</protein>
<evidence type="ECO:0000313" key="1">
    <source>
        <dbReference type="EMBL" id="GAU30391.1"/>
    </source>
</evidence>